<reference evidence="2" key="2">
    <citation type="submission" date="2021-04" db="EMBL/GenBank/DDBJ databases">
        <authorList>
            <person name="Gilroy R."/>
        </authorList>
    </citation>
    <scope>NUCLEOTIDE SEQUENCE</scope>
    <source>
        <strain evidence="2">1719</strain>
    </source>
</reference>
<feature type="region of interest" description="Disordered" evidence="1">
    <location>
        <begin position="1"/>
        <end position="55"/>
    </location>
</feature>
<dbReference type="EMBL" id="DXEZ01000341">
    <property type="protein sequence ID" value="HIX55782.1"/>
    <property type="molecule type" value="Genomic_DNA"/>
</dbReference>
<sequence>PEAEEPSRPLTLNERLQQQRMQQQQKVESPAAPSASSGLQHSLNQTLNQGARGGKPAVDLKTAVSLNDKLLIIRDLFNGYSLAYSEAIELLNRFDNLAEADAFLQTNYALKNNWASKPETVEKLYAVLRKKYS</sequence>
<reference evidence="2" key="1">
    <citation type="journal article" date="2021" name="PeerJ">
        <title>Extensive microbial diversity within the chicken gut microbiome revealed by metagenomics and culture.</title>
        <authorList>
            <person name="Gilroy R."/>
            <person name="Ravi A."/>
            <person name="Getino M."/>
            <person name="Pursley I."/>
            <person name="Horton D.L."/>
            <person name="Alikhan N.F."/>
            <person name="Baker D."/>
            <person name="Gharbi K."/>
            <person name="Hall N."/>
            <person name="Watson M."/>
            <person name="Adriaenssens E.M."/>
            <person name="Foster-Nyarko E."/>
            <person name="Jarju S."/>
            <person name="Secka A."/>
            <person name="Antonio M."/>
            <person name="Oren A."/>
            <person name="Chaudhuri R.R."/>
            <person name="La Ragione R."/>
            <person name="Hildebrand F."/>
            <person name="Pallen M.J."/>
        </authorList>
    </citation>
    <scope>NUCLEOTIDE SEQUENCE</scope>
    <source>
        <strain evidence="2">1719</strain>
    </source>
</reference>
<gene>
    <name evidence="2" type="ORF">H9853_12235</name>
</gene>
<dbReference type="AlphaFoldDB" id="A0A9D1WBJ2"/>
<comment type="caution">
    <text evidence="2">The sequence shown here is derived from an EMBL/GenBank/DDBJ whole genome shotgun (WGS) entry which is preliminary data.</text>
</comment>
<proteinExistence type="predicted"/>
<name>A0A9D1WBJ2_9SPHI</name>
<feature type="compositionally biased region" description="Polar residues" evidence="1">
    <location>
        <begin position="34"/>
        <end position="49"/>
    </location>
</feature>
<organism evidence="2 3">
    <name type="scientific">Candidatus Sphingobacterium stercoripullorum</name>
    <dbReference type="NCBI Taxonomy" id="2838759"/>
    <lineage>
        <taxon>Bacteria</taxon>
        <taxon>Pseudomonadati</taxon>
        <taxon>Bacteroidota</taxon>
        <taxon>Sphingobacteriia</taxon>
        <taxon>Sphingobacteriales</taxon>
        <taxon>Sphingobacteriaceae</taxon>
        <taxon>Sphingobacterium</taxon>
    </lineage>
</organism>
<evidence type="ECO:0000256" key="1">
    <source>
        <dbReference type="SAM" id="MobiDB-lite"/>
    </source>
</evidence>
<accession>A0A9D1WBJ2</accession>
<dbReference type="Proteomes" id="UP000824156">
    <property type="component" value="Unassembled WGS sequence"/>
</dbReference>
<feature type="non-terminal residue" evidence="2">
    <location>
        <position position="1"/>
    </location>
</feature>
<protein>
    <submittedName>
        <fullName evidence="2">Uncharacterized protein</fullName>
    </submittedName>
</protein>
<evidence type="ECO:0000313" key="2">
    <source>
        <dbReference type="EMBL" id="HIX55782.1"/>
    </source>
</evidence>
<evidence type="ECO:0000313" key="3">
    <source>
        <dbReference type="Proteomes" id="UP000824156"/>
    </source>
</evidence>